<gene>
    <name evidence="3" type="ORF">M975_1726</name>
</gene>
<dbReference type="InterPro" id="IPR036388">
    <property type="entry name" value="WH-like_DNA-bd_sf"/>
</dbReference>
<organism evidence="3 4">
    <name type="scientific">Buttiauxella brennerae ATCC 51605</name>
    <dbReference type="NCBI Taxonomy" id="1354251"/>
    <lineage>
        <taxon>Bacteria</taxon>
        <taxon>Pseudomonadati</taxon>
        <taxon>Pseudomonadota</taxon>
        <taxon>Gammaproteobacteria</taxon>
        <taxon>Enterobacterales</taxon>
        <taxon>Enterobacteriaceae</taxon>
        <taxon>Buttiauxella</taxon>
    </lineage>
</organism>
<evidence type="ECO:0000313" key="4">
    <source>
        <dbReference type="Proteomes" id="UP000078410"/>
    </source>
</evidence>
<keyword evidence="1" id="KW-0238">DNA-binding</keyword>
<dbReference type="Proteomes" id="UP000078410">
    <property type="component" value="Unassembled WGS sequence"/>
</dbReference>
<accession>A0A1B7IQ22</accession>
<evidence type="ECO:0000313" key="3">
    <source>
        <dbReference type="EMBL" id="OAT31836.1"/>
    </source>
</evidence>
<feature type="domain" description="HTH luxR-type" evidence="2">
    <location>
        <begin position="132"/>
        <end position="197"/>
    </location>
</feature>
<dbReference type="SMART" id="SM00421">
    <property type="entry name" value="HTH_LUXR"/>
    <property type="match status" value="1"/>
</dbReference>
<dbReference type="OrthoDB" id="6547505at2"/>
<dbReference type="AlphaFoldDB" id="A0A1B7IQ22"/>
<sequence>MLNIAIDDSNTFYRYGLEKLLEHVFSLGNDEPVIFEALSMANATKADVIVKNFVAGEAFICHPMLKFRVKPGLLIGLYEGNKSPWHTELPLCIKNILFINRNEMLSVVYDKIIEAWQEKIIDSKELKCKKCLKCRYRSLTSQQSVIARHILHGNDIIEIASSLEINVKTVSAHKRLMMKKFNLDSDCELVQFLNNLRTHNPPVHLFAS</sequence>
<proteinExistence type="predicted"/>
<evidence type="ECO:0000256" key="1">
    <source>
        <dbReference type="ARBA" id="ARBA00023125"/>
    </source>
</evidence>
<protein>
    <recommendedName>
        <fullName evidence="2">HTH luxR-type domain-containing protein</fullName>
    </recommendedName>
</protein>
<keyword evidence="4" id="KW-1185">Reference proteome</keyword>
<dbReference type="Pfam" id="PF00196">
    <property type="entry name" value="GerE"/>
    <property type="match status" value="1"/>
</dbReference>
<dbReference type="RefSeq" id="WP_064558817.1">
    <property type="nucleotide sequence ID" value="NZ_LXER01000017.1"/>
</dbReference>
<dbReference type="Gene3D" id="1.10.10.10">
    <property type="entry name" value="Winged helix-like DNA-binding domain superfamily/Winged helix DNA-binding domain"/>
    <property type="match status" value="1"/>
</dbReference>
<dbReference type="EMBL" id="LXER01000017">
    <property type="protein sequence ID" value="OAT31836.1"/>
    <property type="molecule type" value="Genomic_DNA"/>
</dbReference>
<comment type="caution">
    <text evidence="3">The sequence shown here is derived from an EMBL/GenBank/DDBJ whole genome shotgun (WGS) entry which is preliminary data.</text>
</comment>
<evidence type="ECO:0000259" key="2">
    <source>
        <dbReference type="PROSITE" id="PS50043"/>
    </source>
</evidence>
<reference evidence="3 4" key="1">
    <citation type="submission" date="2016-04" db="EMBL/GenBank/DDBJ databases">
        <title>ATOL: Assembling a taxonomically balanced genome-scale reconstruction of the evolutionary history of the Enterobacteriaceae.</title>
        <authorList>
            <person name="Plunkett G.III."/>
            <person name="Neeno-Eckwall E.C."/>
            <person name="Glasner J.D."/>
            <person name="Perna N.T."/>
        </authorList>
    </citation>
    <scope>NUCLEOTIDE SEQUENCE [LARGE SCALE GENOMIC DNA]</scope>
    <source>
        <strain evidence="3 4">ATCC 51605</strain>
    </source>
</reference>
<dbReference type="InterPro" id="IPR016032">
    <property type="entry name" value="Sig_transdc_resp-reg_C-effctor"/>
</dbReference>
<dbReference type="PATRIC" id="fig|1354251.4.peg.1784"/>
<dbReference type="SUPFAM" id="SSF46894">
    <property type="entry name" value="C-terminal effector domain of the bipartite response regulators"/>
    <property type="match status" value="1"/>
</dbReference>
<dbReference type="GO" id="GO:0003677">
    <property type="term" value="F:DNA binding"/>
    <property type="evidence" value="ECO:0007669"/>
    <property type="project" value="UniProtKB-KW"/>
</dbReference>
<dbReference type="GO" id="GO:0006355">
    <property type="term" value="P:regulation of DNA-templated transcription"/>
    <property type="evidence" value="ECO:0007669"/>
    <property type="project" value="InterPro"/>
</dbReference>
<dbReference type="InterPro" id="IPR000792">
    <property type="entry name" value="Tscrpt_reg_LuxR_C"/>
</dbReference>
<dbReference type="PROSITE" id="PS50043">
    <property type="entry name" value="HTH_LUXR_2"/>
    <property type="match status" value="1"/>
</dbReference>
<name>A0A1B7IQ22_9ENTR</name>